<name>A0ABU0URS1_ACIBI</name>
<dbReference type="PANTHER" id="PTHR14136">
    <property type="entry name" value="BTB_POZ DOMAIN-CONTAINING PROTEIN KCTD9"/>
    <property type="match status" value="1"/>
</dbReference>
<evidence type="ECO:0000313" key="2">
    <source>
        <dbReference type="Proteomes" id="UP001233360"/>
    </source>
</evidence>
<organism evidence="1 2">
    <name type="scientific">Acinetobacter baylyi</name>
    <dbReference type="NCBI Taxonomy" id="202950"/>
    <lineage>
        <taxon>Bacteria</taxon>
        <taxon>Pseudomonadati</taxon>
        <taxon>Pseudomonadota</taxon>
        <taxon>Gammaproteobacteria</taxon>
        <taxon>Moraxellales</taxon>
        <taxon>Moraxellaceae</taxon>
        <taxon>Acinetobacter</taxon>
    </lineage>
</organism>
<protein>
    <recommendedName>
        <fullName evidence="3">Pentapeptide repeat-containing protein</fullName>
    </recommendedName>
</protein>
<dbReference type="SUPFAM" id="SSF141571">
    <property type="entry name" value="Pentapeptide repeat-like"/>
    <property type="match status" value="1"/>
</dbReference>
<dbReference type="PANTHER" id="PTHR14136:SF17">
    <property type="entry name" value="BTB_POZ DOMAIN-CONTAINING PROTEIN KCTD9"/>
    <property type="match status" value="1"/>
</dbReference>
<accession>A0ABU0URS1</accession>
<keyword evidence="2" id="KW-1185">Reference proteome</keyword>
<dbReference type="InterPro" id="IPR001646">
    <property type="entry name" value="5peptide_repeat"/>
</dbReference>
<reference evidence="1 2" key="1">
    <citation type="submission" date="2023-07" db="EMBL/GenBank/DDBJ databases">
        <title>Functional and genomic diversity of the sorghum phyllosphere microbiome.</title>
        <authorList>
            <person name="Shade A."/>
        </authorList>
    </citation>
    <scope>NUCLEOTIDE SEQUENCE [LARGE SCALE GENOMIC DNA]</scope>
    <source>
        <strain evidence="1 2">SORGH_AS_0887</strain>
    </source>
</reference>
<dbReference type="Proteomes" id="UP001233360">
    <property type="component" value="Unassembled WGS sequence"/>
</dbReference>
<evidence type="ECO:0008006" key="3">
    <source>
        <dbReference type="Google" id="ProtNLM"/>
    </source>
</evidence>
<dbReference type="Gene3D" id="2.160.20.80">
    <property type="entry name" value="E3 ubiquitin-protein ligase SopA"/>
    <property type="match status" value="1"/>
</dbReference>
<dbReference type="Pfam" id="PF00805">
    <property type="entry name" value="Pentapeptide"/>
    <property type="match status" value="3"/>
</dbReference>
<proteinExistence type="predicted"/>
<dbReference type="InterPro" id="IPR051082">
    <property type="entry name" value="Pentapeptide-BTB/POZ_domain"/>
</dbReference>
<comment type="caution">
    <text evidence="1">The sequence shown here is derived from an EMBL/GenBank/DDBJ whole genome shotgun (WGS) entry which is preliminary data.</text>
</comment>
<dbReference type="EMBL" id="JAUTBK010000002">
    <property type="protein sequence ID" value="MDQ1207240.1"/>
    <property type="molecule type" value="Genomic_DNA"/>
</dbReference>
<gene>
    <name evidence="1" type="ORF">QE380_000163</name>
</gene>
<sequence length="228" mass="25522">MTQNYEIKNRWNGEVLFTCEIPEGMESGMIARHAVETAIAEGADLRDADLRNADLRNADLRGANLWDANLEGADLRDADLEDANLWDADLRGANLWDADLRNADLRNADLRGANLWDANLEGADLRDADLRGANLWDADLRGANLWDADLRGAKNAPLIITGLRWDVYINGTGYMKIGCQEHKVQDWKSFTDQEISRMDSDALTFWNQHKVMLLAACEAHVHSDDGAE</sequence>
<evidence type="ECO:0000313" key="1">
    <source>
        <dbReference type="EMBL" id="MDQ1207240.1"/>
    </source>
</evidence>